<name>A8Y295_CAEBR</name>
<dbReference type="OMA" id="LVPNYRN"/>
<dbReference type="eggNOG" id="ENOG502SZQJ">
    <property type="taxonomic scope" value="Eukaryota"/>
</dbReference>
<dbReference type="WormBase" id="CBG22427">
    <property type="protein sequence ID" value="CBP49189"/>
    <property type="gene ID" value="WBGene00040986"/>
    <property type="gene designation" value="Cbr-srj-7"/>
</dbReference>
<keyword evidence="3" id="KW-1185">Reference proteome</keyword>
<sequence>MFSVFDILYSISEILTPIGVQGNRYGVVIFVTDGLFFEYPELGQKAMAIRCGFISVSYALLIIHFVYRYLALFHPHSLWRLFQPIGLSIIITFVSLHALSWSLICQECLAADDEIRKIVSFDFIQEYRVASKNVPMLAVLYWNVRWEIRLRSWFGIILLTIISMYSMSVYFILGYKITMKIKSITFEQTLSATSIRLQRQLFVTLVVQTSIPIIGSFLPTVISWYAPIIGINIGWWNTNVATVALAAFPCIDPMAVILLVPNYRNAMIKRSMPPSDTNILGNQMNVVPRNSNVVFETREINVT</sequence>
<keyword evidence="1" id="KW-0812">Transmembrane</keyword>
<evidence type="ECO:0000313" key="3">
    <source>
        <dbReference type="Proteomes" id="UP000008549"/>
    </source>
</evidence>
<protein>
    <submittedName>
        <fullName evidence="2">Protein CBG22427</fullName>
    </submittedName>
</protein>
<dbReference type="AlphaFoldDB" id="A8Y295"/>
<dbReference type="FunCoup" id="A8Y295">
    <property type="interactions" value="13"/>
</dbReference>
<evidence type="ECO:0000313" key="2">
    <source>
        <dbReference type="EMBL" id="CAP39015.2"/>
    </source>
</evidence>
<feature type="transmembrane region" description="Helical" evidence="1">
    <location>
        <begin position="238"/>
        <end position="260"/>
    </location>
</feature>
<feature type="transmembrane region" description="Helical" evidence="1">
    <location>
        <begin position="82"/>
        <end position="104"/>
    </location>
</feature>
<dbReference type="Proteomes" id="UP000008549">
    <property type="component" value="Unassembled WGS sequence"/>
</dbReference>
<keyword evidence="1" id="KW-1133">Transmembrane helix</keyword>
<evidence type="ECO:0000256" key="1">
    <source>
        <dbReference type="SAM" id="Phobius"/>
    </source>
</evidence>
<reference evidence="2 3" key="1">
    <citation type="journal article" date="2003" name="PLoS Biol.">
        <title>The genome sequence of Caenorhabditis briggsae: a platform for comparative genomics.</title>
        <authorList>
            <person name="Stein L.D."/>
            <person name="Bao Z."/>
            <person name="Blasiar D."/>
            <person name="Blumenthal T."/>
            <person name="Brent M.R."/>
            <person name="Chen N."/>
            <person name="Chinwalla A."/>
            <person name="Clarke L."/>
            <person name="Clee C."/>
            <person name="Coghlan A."/>
            <person name="Coulson A."/>
            <person name="D'Eustachio P."/>
            <person name="Fitch D.H."/>
            <person name="Fulton L.A."/>
            <person name="Fulton R.E."/>
            <person name="Griffiths-Jones S."/>
            <person name="Harris T.W."/>
            <person name="Hillier L.W."/>
            <person name="Kamath R."/>
            <person name="Kuwabara P.E."/>
            <person name="Mardis E.R."/>
            <person name="Marra M.A."/>
            <person name="Miner T.L."/>
            <person name="Minx P."/>
            <person name="Mullikin J.C."/>
            <person name="Plumb R.W."/>
            <person name="Rogers J."/>
            <person name="Schein J.E."/>
            <person name="Sohrmann M."/>
            <person name="Spieth J."/>
            <person name="Stajich J.E."/>
            <person name="Wei C."/>
            <person name="Willey D."/>
            <person name="Wilson R.K."/>
            <person name="Durbin R."/>
            <person name="Waterston R.H."/>
        </authorList>
    </citation>
    <scope>NUCLEOTIDE SEQUENCE [LARGE SCALE GENOMIC DNA]</scope>
    <source>
        <strain evidence="2 3">AF16</strain>
    </source>
</reference>
<dbReference type="PANTHER" id="PTHR45907">
    <property type="entry name" value="SERPENTINE RECEPTOR, CLASS J"/>
    <property type="match status" value="1"/>
</dbReference>
<dbReference type="EMBL" id="HE600946">
    <property type="protein sequence ID" value="CAP39015.2"/>
    <property type="molecule type" value="Genomic_DNA"/>
</dbReference>
<accession>A8Y295</accession>
<organism evidence="2 3">
    <name type="scientific">Caenorhabditis briggsae</name>
    <dbReference type="NCBI Taxonomy" id="6238"/>
    <lineage>
        <taxon>Eukaryota</taxon>
        <taxon>Metazoa</taxon>
        <taxon>Ecdysozoa</taxon>
        <taxon>Nematoda</taxon>
        <taxon>Chromadorea</taxon>
        <taxon>Rhabditida</taxon>
        <taxon>Rhabditina</taxon>
        <taxon>Rhabditomorpha</taxon>
        <taxon>Rhabditoidea</taxon>
        <taxon>Rhabditidae</taxon>
        <taxon>Peloderinae</taxon>
        <taxon>Caenorhabditis</taxon>
    </lineage>
</organism>
<dbReference type="SUPFAM" id="SSF81321">
    <property type="entry name" value="Family A G protein-coupled receptor-like"/>
    <property type="match status" value="1"/>
</dbReference>
<gene>
    <name evidence="4" type="primary">srj-7</name>
    <name evidence="2 4" type="ORF">CBG22427</name>
    <name evidence="2" type="ORF">CBG_22427</name>
</gene>
<dbReference type="HOGENOM" id="CLU_036335_0_0_1"/>
<feature type="transmembrane region" description="Helical" evidence="1">
    <location>
        <begin position="47"/>
        <end position="70"/>
    </location>
</feature>
<keyword evidence="1" id="KW-0472">Membrane</keyword>
<dbReference type="PANTHER" id="PTHR45907:SF17">
    <property type="entry name" value="SERPENTINE RECEPTOR, CLASS J"/>
    <property type="match status" value="1"/>
</dbReference>
<feature type="transmembrane region" description="Helical" evidence="1">
    <location>
        <begin position="201"/>
        <end position="226"/>
    </location>
</feature>
<dbReference type="InterPro" id="IPR019423">
    <property type="entry name" value="7TM_GPCR_serpentine_rcpt_Srj"/>
</dbReference>
<dbReference type="Pfam" id="PF10319">
    <property type="entry name" value="7TM_GPCR_Srj"/>
    <property type="match status" value="1"/>
</dbReference>
<dbReference type="InParanoid" id="A8Y295"/>
<reference evidence="2 3" key="2">
    <citation type="journal article" date="2011" name="PLoS Genet.">
        <title>Caenorhabditis briggsae recombinant inbred line genotypes reveal inter-strain incompatibility and the evolution of recombination.</title>
        <authorList>
            <person name="Ross J.A."/>
            <person name="Koboldt D.C."/>
            <person name="Staisch J.E."/>
            <person name="Chamberlin H.M."/>
            <person name="Gupta B.P."/>
            <person name="Miller R.D."/>
            <person name="Baird S.E."/>
            <person name="Haag E.S."/>
        </authorList>
    </citation>
    <scope>NUCLEOTIDE SEQUENCE [LARGE SCALE GENOMIC DNA]</scope>
    <source>
        <strain evidence="2 3">AF16</strain>
    </source>
</reference>
<feature type="transmembrane region" description="Helical" evidence="1">
    <location>
        <begin position="152"/>
        <end position="173"/>
    </location>
</feature>
<proteinExistence type="predicted"/>
<evidence type="ECO:0000313" key="4">
    <source>
        <dbReference type="WormBase" id="CBG22427"/>
    </source>
</evidence>